<evidence type="ECO:0000256" key="2">
    <source>
        <dbReference type="ARBA" id="ARBA00022517"/>
    </source>
</evidence>
<dbReference type="Gene3D" id="3.30.300.70">
    <property type="entry name" value="RimP-like superfamily, N-terminal"/>
    <property type="match status" value="1"/>
</dbReference>
<protein>
    <recommendedName>
        <fullName evidence="3">Ribosome maturation factor RimP</fullName>
    </recommendedName>
</protein>
<evidence type="ECO:0000259" key="5">
    <source>
        <dbReference type="Pfam" id="PF17384"/>
    </source>
</evidence>
<name>E2SD80_9ACTN</name>
<dbReference type="Proteomes" id="UP000003111">
    <property type="component" value="Unassembled WGS sequence"/>
</dbReference>
<dbReference type="Pfam" id="PF02576">
    <property type="entry name" value="RimP_N"/>
    <property type="match status" value="1"/>
</dbReference>
<evidence type="ECO:0000313" key="7">
    <source>
        <dbReference type="Proteomes" id="UP000003111"/>
    </source>
</evidence>
<dbReference type="PANTHER" id="PTHR33867:SF1">
    <property type="entry name" value="RIBOSOME MATURATION FACTOR RIMP"/>
    <property type="match status" value="1"/>
</dbReference>
<comment type="function">
    <text evidence="3">Required for maturation of 30S ribosomal subunits.</text>
</comment>
<proteinExistence type="inferred from homology"/>
<gene>
    <name evidence="3" type="primary">rimP</name>
    <name evidence="6" type="ORF">HMPREF0063_12392</name>
</gene>
<dbReference type="EMBL" id="ACLF03000006">
    <property type="protein sequence ID" value="EFQ83183.1"/>
    <property type="molecule type" value="Genomic_DNA"/>
</dbReference>
<dbReference type="Pfam" id="PF17384">
    <property type="entry name" value="DUF150_C"/>
    <property type="match status" value="1"/>
</dbReference>
<evidence type="ECO:0000256" key="1">
    <source>
        <dbReference type="ARBA" id="ARBA00022490"/>
    </source>
</evidence>
<comment type="caution">
    <text evidence="6">The sequence shown here is derived from an EMBL/GenBank/DDBJ whole genome shotgun (WGS) entry which is preliminary data.</text>
</comment>
<dbReference type="GO" id="GO:0006412">
    <property type="term" value="P:translation"/>
    <property type="evidence" value="ECO:0007669"/>
    <property type="project" value="TreeGrafter"/>
</dbReference>
<keyword evidence="1 3" id="KW-0963">Cytoplasm</keyword>
<dbReference type="STRING" id="585531.HMPREF0063_12392"/>
<sequence length="160" mass="17283">MDERFTALVRSCVEPEGLELDDLTISAAGRKRVLRVALDSDDGVGIDQITAVTRALNAVLDDDPAAVAALGGTPYTLEVTSRGVSSPLTSPRHWRRNHGRLVKVELTDGAVETGRITSSTDTHATLAQQERRGAPTDIREIAYPEVARALVQVELNRKDA</sequence>
<dbReference type="InterPro" id="IPR028989">
    <property type="entry name" value="RimP_N"/>
</dbReference>
<evidence type="ECO:0000259" key="4">
    <source>
        <dbReference type="Pfam" id="PF02576"/>
    </source>
</evidence>
<dbReference type="InterPro" id="IPR003728">
    <property type="entry name" value="Ribosome_maturation_RimP"/>
</dbReference>
<dbReference type="eggNOG" id="COG0779">
    <property type="taxonomic scope" value="Bacteria"/>
</dbReference>
<dbReference type="HAMAP" id="MF_01077">
    <property type="entry name" value="RimP"/>
    <property type="match status" value="1"/>
</dbReference>
<dbReference type="NCBIfam" id="NF000930">
    <property type="entry name" value="PRK00092.2-2"/>
    <property type="match status" value="1"/>
</dbReference>
<organism evidence="6 7">
    <name type="scientific">Aeromicrobium marinum DSM 15272</name>
    <dbReference type="NCBI Taxonomy" id="585531"/>
    <lineage>
        <taxon>Bacteria</taxon>
        <taxon>Bacillati</taxon>
        <taxon>Actinomycetota</taxon>
        <taxon>Actinomycetes</taxon>
        <taxon>Propionibacteriales</taxon>
        <taxon>Nocardioidaceae</taxon>
        <taxon>Aeromicrobium</taxon>
    </lineage>
</organism>
<comment type="similarity">
    <text evidence="3">Belongs to the RimP family.</text>
</comment>
<keyword evidence="7" id="KW-1185">Reference proteome</keyword>
<dbReference type="GO" id="GO:0005829">
    <property type="term" value="C:cytosol"/>
    <property type="evidence" value="ECO:0007669"/>
    <property type="project" value="TreeGrafter"/>
</dbReference>
<dbReference type="SUPFAM" id="SSF75420">
    <property type="entry name" value="YhbC-like, N-terminal domain"/>
    <property type="match status" value="1"/>
</dbReference>
<evidence type="ECO:0000256" key="3">
    <source>
        <dbReference type="HAMAP-Rule" id="MF_01077"/>
    </source>
</evidence>
<dbReference type="InterPro" id="IPR028998">
    <property type="entry name" value="RimP_C"/>
</dbReference>
<feature type="domain" description="Ribosome maturation factor RimP N-terminal" evidence="4">
    <location>
        <begin position="9"/>
        <end position="84"/>
    </location>
</feature>
<dbReference type="OrthoDB" id="9805006at2"/>
<dbReference type="HOGENOM" id="CLU_070525_3_0_11"/>
<dbReference type="PANTHER" id="PTHR33867">
    <property type="entry name" value="RIBOSOME MATURATION FACTOR RIMP"/>
    <property type="match status" value="1"/>
</dbReference>
<dbReference type="InterPro" id="IPR035956">
    <property type="entry name" value="RimP_N_sf"/>
</dbReference>
<comment type="subcellular location">
    <subcellularLocation>
        <location evidence="3">Cytoplasm</location>
    </subcellularLocation>
</comment>
<dbReference type="RefSeq" id="WP_007077484.1">
    <property type="nucleotide sequence ID" value="NZ_CM001024.1"/>
</dbReference>
<keyword evidence="2 3" id="KW-0690">Ribosome biogenesis</keyword>
<feature type="domain" description="Ribosome maturation factor RimP C-terminal" evidence="5">
    <location>
        <begin position="88"/>
        <end position="154"/>
    </location>
</feature>
<dbReference type="AlphaFoldDB" id="E2SD80"/>
<reference evidence="6" key="1">
    <citation type="submission" date="2010-08" db="EMBL/GenBank/DDBJ databases">
        <authorList>
            <person name="Muzny D."/>
            <person name="Qin X."/>
            <person name="Buhay C."/>
            <person name="Dugan-Rocha S."/>
            <person name="Ding Y."/>
            <person name="Chen G."/>
            <person name="Hawes A."/>
            <person name="Holder M."/>
            <person name="Jhangiani S."/>
            <person name="Johnson A."/>
            <person name="Khan Z."/>
            <person name="Li Z."/>
            <person name="Liu W."/>
            <person name="Liu X."/>
            <person name="Perez L."/>
            <person name="Shen H."/>
            <person name="Wang Q."/>
            <person name="Watt J."/>
            <person name="Xi L."/>
            <person name="Xin Y."/>
            <person name="Zhou J."/>
            <person name="Deng J."/>
            <person name="Jiang H."/>
            <person name="Liu Y."/>
            <person name="Qu J."/>
            <person name="Song X.-Z."/>
            <person name="Zhang L."/>
            <person name="Villasana D."/>
            <person name="Johnson A."/>
            <person name="Liu J."/>
            <person name="Liyanage D."/>
            <person name="Lorensuhewa L."/>
            <person name="Robinson T."/>
            <person name="Song A."/>
            <person name="Song B.-B."/>
            <person name="Dinh H."/>
            <person name="Thornton R."/>
            <person name="Coyle M."/>
            <person name="Francisco L."/>
            <person name="Jackson L."/>
            <person name="Javaid M."/>
            <person name="Korchina V."/>
            <person name="Kovar C."/>
            <person name="Mata R."/>
            <person name="Mathew T."/>
            <person name="Ngo R."/>
            <person name="Nguyen L."/>
            <person name="Nguyen N."/>
            <person name="Okwuonu G."/>
            <person name="Ongeri F."/>
            <person name="Pham C."/>
            <person name="Simmons D."/>
            <person name="Wilczek-Boney K."/>
            <person name="Hale W."/>
            <person name="Jakkamsetti A."/>
            <person name="Pham P."/>
            <person name="Ruth R."/>
            <person name="San Lucas F."/>
            <person name="Warren J."/>
            <person name="Zhang J."/>
            <person name="Zhao Z."/>
            <person name="Zhou C."/>
            <person name="Zhu D."/>
            <person name="Lee S."/>
            <person name="Bess C."/>
            <person name="Blankenburg K."/>
            <person name="Forbes L."/>
            <person name="Fu Q."/>
            <person name="Gubbala S."/>
            <person name="Hirani K."/>
            <person name="Jayaseelan J.C."/>
            <person name="Lara F."/>
            <person name="Munidasa M."/>
            <person name="Palculict T."/>
            <person name="Patil S."/>
            <person name="Pu L.-L."/>
            <person name="Saada N."/>
            <person name="Tang L."/>
            <person name="Weissenberger G."/>
            <person name="Zhu Y."/>
            <person name="Hemphill L."/>
            <person name="Shang Y."/>
            <person name="Youmans B."/>
            <person name="Ayvaz T."/>
            <person name="Ross M."/>
            <person name="Santibanez J."/>
            <person name="Aqrawi P."/>
            <person name="Gross S."/>
            <person name="Joshi V."/>
            <person name="Fowler G."/>
            <person name="Nazareth L."/>
            <person name="Reid J."/>
            <person name="Worley K."/>
            <person name="Petrosino J."/>
            <person name="Highlander S."/>
            <person name="Gibbs R."/>
        </authorList>
    </citation>
    <scope>NUCLEOTIDE SEQUENCE [LARGE SCALE GENOMIC DNA]</scope>
    <source>
        <strain evidence="6">DSM 15272</strain>
    </source>
</reference>
<dbReference type="GO" id="GO:0000028">
    <property type="term" value="P:ribosomal small subunit assembly"/>
    <property type="evidence" value="ECO:0007669"/>
    <property type="project" value="TreeGrafter"/>
</dbReference>
<evidence type="ECO:0000313" key="6">
    <source>
        <dbReference type="EMBL" id="EFQ83183.1"/>
    </source>
</evidence>
<accession>E2SD80</accession>